<dbReference type="InterPro" id="IPR010203">
    <property type="entry name" value="RraA"/>
</dbReference>
<comment type="subunit">
    <text evidence="4 9">Homotrimer.</text>
</comment>
<proteinExistence type="inferred from homology"/>
<sequence>MFPTTWRTPLTTPSTSDLYDTYGDQLQSCDVQMRQFGGTTHFSGEIATFRSEEDNLILKSILAEPGHGRVIVIDTRGSLRVAMLGDNMAAAAARNGWAGIIVNGSIRDVAALRTLPIGIKALGSNPRRSRKEGTGERDIPLTFGGVTFVPGQRLVSDEDGIVILPAGEVFLRYADGGG</sequence>
<dbReference type="PANTHER" id="PTHR33254:SF4">
    <property type="entry name" value="4-HYDROXY-4-METHYL-2-OXOGLUTARATE ALDOLASE 3-RELATED"/>
    <property type="match status" value="1"/>
</dbReference>
<keyword evidence="11" id="KW-1185">Reference proteome</keyword>
<dbReference type="SUPFAM" id="SSF89562">
    <property type="entry name" value="RraA-like"/>
    <property type="match status" value="1"/>
</dbReference>
<keyword evidence="6 9" id="KW-0456">Lyase</keyword>
<evidence type="ECO:0000256" key="2">
    <source>
        <dbReference type="ARBA" id="ARBA00001968"/>
    </source>
</evidence>
<dbReference type="PANTHER" id="PTHR33254">
    <property type="entry name" value="4-HYDROXY-4-METHYL-2-OXOGLUTARATE ALDOLASE 3-RELATED"/>
    <property type="match status" value="1"/>
</dbReference>
<comment type="cofactor">
    <cofactor evidence="2 9">
        <name>a divalent metal cation</name>
        <dbReference type="ChEBI" id="CHEBI:60240"/>
    </cofactor>
</comment>
<evidence type="ECO:0000256" key="3">
    <source>
        <dbReference type="ARBA" id="ARBA00008621"/>
    </source>
</evidence>
<dbReference type="CDD" id="cd16841">
    <property type="entry name" value="RraA_family"/>
    <property type="match status" value="1"/>
</dbReference>
<comment type="catalytic activity">
    <reaction evidence="8 9">
        <text>oxaloacetate + H(+) = pyruvate + CO2</text>
        <dbReference type="Rhea" id="RHEA:15641"/>
        <dbReference type="ChEBI" id="CHEBI:15361"/>
        <dbReference type="ChEBI" id="CHEBI:15378"/>
        <dbReference type="ChEBI" id="CHEBI:16452"/>
        <dbReference type="ChEBI" id="CHEBI:16526"/>
        <dbReference type="EC" id="4.1.1.112"/>
    </reaction>
</comment>
<dbReference type="NCBIfam" id="TIGR01935">
    <property type="entry name" value="NOT-MenG"/>
    <property type="match status" value="1"/>
</dbReference>
<comment type="caution">
    <text evidence="10">The sequence shown here is derived from an EMBL/GenBank/DDBJ whole genome shotgun (WGS) entry which is preliminary data.</text>
</comment>
<organism evidence="10 11">
    <name type="scientific">Streptomyces javensis</name>
    <dbReference type="NCBI Taxonomy" id="114698"/>
    <lineage>
        <taxon>Bacteria</taxon>
        <taxon>Bacillati</taxon>
        <taxon>Actinomycetota</taxon>
        <taxon>Actinomycetes</taxon>
        <taxon>Kitasatosporales</taxon>
        <taxon>Streptomycetaceae</taxon>
        <taxon>Streptomyces</taxon>
        <taxon>Streptomyces violaceusniger group</taxon>
    </lineage>
</organism>
<dbReference type="Pfam" id="PF03737">
    <property type="entry name" value="RraA-like"/>
    <property type="match status" value="1"/>
</dbReference>
<dbReference type="EC" id="4.1.1.112" evidence="9"/>
<evidence type="ECO:0000256" key="4">
    <source>
        <dbReference type="ARBA" id="ARBA00011233"/>
    </source>
</evidence>
<evidence type="ECO:0000313" key="10">
    <source>
        <dbReference type="EMBL" id="MBI0312308.1"/>
    </source>
</evidence>
<comment type="similarity">
    <text evidence="3 9">Belongs to the class II aldolase/RraA-like family.</text>
</comment>
<evidence type="ECO:0000256" key="5">
    <source>
        <dbReference type="ARBA" id="ARBA00022723"/>
    </source>
</evidence>
<evidence type="ECO:0000256" key="8">
    <source>
        <dbReference type="ARBA" id="ARBA00047973"/>
    </source>
</evidence>
<dbReference type="Gene3D" id="3.50.30.40">
    <property type="entry name" value="Ribonuclease E inhibitor RraA/RraA-like"/>
    <property type="match status" value="1"/>
</dbReference>
<evidence type="ECO:0000313" key="11">
    <source>
        <dbReference type="Proteomes" id="UP000638849"/>
    </source>
</evidence>
<comment type="catalytic activity">
    <reaction evidence="1 9">
        <text>4-hydroxy-4-methyl-2-oxoglutarate = 2 pyruvate</text>
        <dbReference type="Rhea" id="RHEA:22748"/>
        <dbReference type="ChEBI" id="CHEBI:15361"/>
        <dbReference type="ChEBI" id="CHEBI:58276"/>
        <dbReference type="EC" id="4.1.3.17"/>
    </reaction>
</comment>
<comment type="function">
    <text evidence="7 9">Catalyzes the aldol cleavage of 4-hydroxy-4-methyl-2-oxoglutarate (HMG) into 2 molecules of pyruvate. Also contains a secondary oxaloacetate (OAA) decarboxylase activity due to the common pyruvate enolate transition state formed following C-C bond cleavage in the retro-aldol and decarboxylation reactions.</text>
</comment>
<reference evidence="10 11" key="1">
    <citation type="submission" date="2020-12" db="EMBL/GenBank/DDBJ databases">
        <authorList>
            <person name="Kusuma A.B."/>
            <person name="Nouioui I."/>
            <person name="Goodfellow M."/>
        </authorList>
    </citation>
    <scope>NUCLEOTIDE SEQUENCE [LARGE SCALE GENOMIC DNA]</scope>
    <source>
        <strain evidence="10 11">DSM 41764</strain>
    </source>
</reference>
<dbReference type="EMBL" id="JAEEAQ010000024">
    <property type="protein sequence ID" value="MBI0312308.1"/>
    <property type="molecule type" value="Genomic_DNA"/>
</dbReference>
<evidence type="ECO:0000256" key="6">
    <source>
        <dbReference type="ARBA" id="ARBA00023239"/>
    </source>
</evidence>
<dbReference type="NCBIfam" id="NF006875">
    <property type="entry name" value="PRK09372.1"/>
    <property type="match status" value="1"/>
</dbReference>
<keyword evidence="5 9" id="KW-0479">Metal-binding</keyword>
<protein>
    <recommendedName>
        <fullName evidence="9">4-hydroxy-4-methyl-2-oxoglutarate aldolase</fullName>
        <shortName evidence="9">HMG aldolase</shortName>
        <ecNumber evidence="9">4.1.1.112</ecNumber>
        <ecNumber evidence="9">4.1.3.17</ecNumber>
    </recommendedName>
    <alternativeName>
        <fullName evidence="9">Oxaloacetate decarboxylase</fullName>
    </alternativeName>
</protein>
<gene>
    <name evidence="10" type="primary">rraA</name>
    <name evidence="10" type="ORF">JBF12_04635</name>
</gene>
<dbReference type="InterPro" id="IPR036704">
    <property type="entry name" value="RraA/RraA-like_sf"/>
</dbReference>
<evidence type="ECO:0000256" key="7">
    <source>
        <dbReference type="ARBA" id="ARBA00025046"/>
    </source>
</evidence>
<evidence type="ECO:0000256" key="1">
    <source>
        <dbReference type="ARBA" id="ARBA00001342"/>
    </source>
</evidence>
<accession>A0ABS0R5E2</accession>
<dbReference type="InterPro" id="IPR005493">
    <property type="entry name" value="RraA/RraA-like"/>
</dbReference>
<dbReference type="EC" id="4.1.3.17" evidence="9"/>
<evidence type="ECO:0000256" key="9">
    <source>
        <dbReference type="RuleBase" id="RU004338"/>
    </source>
</evidence>
<dbReference type="Proteomes" id="UP000638849">
    <property type="component" value="Unassembled WGS sequence"/>
</dbReference>
<name>A0ABS0R5E2_9ACTN</name>